<evidence type="ECO:0000313" key="3">
    <source>
        <dbReference type="Proteomes" id="UP000294933"/>
    </source>
</evidence>
<evidence type="ECO:0000313" key="2">
    <source>
        <dbReference type="EMBL" id="TDL17615.1"/>
    </source>
</evidence>
<proteinExistence type="predicted"/>
<feature type="region of interest" description="Disordered" evidence="1">
    <location>
        <begin position="61"/>
        <end position="95"/>
    </location>
</feature>
<keyword evidence="3" id="KW-1185">Reference proteome</keyword>
<accession>A0A4Y7PR18</accession>
<dbReference type="Proteomes" id="UP000294933">
    <property type="component" value="Unassembled WGS sequence"/>
</dbReference>
<dbReference type="AlphaFoldDB" id="A0A4Y7PR18"/>
<dbReference type="VEuPathDB" id="FungiDB:BD410DRAFT_807224"/>
<sequence>MPSRHTTALIIDNDCHHSRLNTADVGREDGGAPRNTHYQRPAAFLKLPFRKAPASNSSTLVINGERNGPTQFSTNPSPVWSDQQEPNPNPNETSRKVYSFRPLQRLGLRHTTSYQNAKNDHPIWNHAMAPLDSENANHSTTLAAFPPISTPREAPGTISGTGAASEFDAHATDVWLESVRQQFEESSINIPTIPCPVLFFAFKNLASSEIHVIAHVSIPPTITLKAIFNLVMKSTQSELGTCLATTMSDCLSISFCAILDSLDVRVGFHSRNQQRLDR</sequence>
<name>A0A4Y7PR18_9AGAM</name>
<organism evidence="2 3">
    <name type="scientific">Rickenella mellea</name>
    <dbReference type="NCBI Taxonomy" id="50990"/>
    <lineage>
        <taxon>Eukaryota</taxon>
        <taxon>Fungi</taxon>
        <taxon>Dikarya</taxon>
        <taxon>Basidiomycota</taxon>
        <taxon>Agaricomycotina</taxon>
        <taxon>Agaricomycetes</taxon>
        <taxon>Hymenochaetales</taxon>
        <taxon>Rickenellaceae</taxon>
        <taxon>Rickenella</taxon>
    </lineage>
</organism>
<reference evidence="2 3" key="1">
    <citation type="submission" date="2018-06" db="EMBL/GenBank/DDBJ databases">
        <title>A transcriptomic atlas of mushroom development highlights an independent origin of complex multicellularity.</title>
        <authorList>
            <consortium name="DOE Joint Genome Institute"/>
            <person name="Krizsan K."/>
            <person name="Almasi E."/>
            <person name="Merenyi Z."/>
            <person name="Sahu N."/>
            <person name="Viragh M."/>
            <person name="Koszo T."/>
            <person name="Mondo S."/>
            <person name="Kiss B."/>
            <person name="Balint B."/>
            <person name="Kues U."/>
            <person name="Barry K."/>
            <person name="Hegedus J.C."/>
            <person name="Henrissat B."/>
            <person name="Johnson J."/>
            <person name="Lipzen A."/>
            <person name="Ohm R."/>
            <person name="Nagy I."/>
            <person name="Pangilinan J."/>
            <person name="Yan J."/>
            <person name="Xiong Y."/>
            <person name="Grigoriev I.V."/>
            <person name="Hibbett D.S."/>
            <person name="Nagy L.G."/>
        </authorList>
    </citation>
    <scope>NUCLEOTIDE SEQUENCE [LARGE SCALE GENOMIC DNA]</scope>
    <source>
        <strain evidence="2 3">SZMC22713</strain>
    </source>
</reference>
<protein>
    <submittedName>
        <fullName evidence="2">Uncharacterized protein</fullName>
    </submittedName>
</protein>
<dbReference type="EMBL" id="ML170219">
    <property type="protein sequence ID" value="TDL17615.1"/>
    <property type="molecule type" value="Genomic_DNA"/>
</dbReference>
<feature type="compositionally biased region" description="Polar residues" evidence="1">
    <location>
        <begin position="68"/>
        <end position="92"/>
    </location>
</feature>
<gene>
    <name evidence="2" type="ORF">BD410DRAFT_807224</name>
</gene>
<evidence type="ECO:0000256" key="1">
    <source>
        <dbReference type="SAM" id="MobiDB-lite"/>
    </source>
</evidence>